<dbReference type="Pfam" id="PF00535">
    <property type="entry name" value="Glycos_transf_2"/>
    <property type="match status" value="1"/>
</dbReference>
<proteinExistence type="predicted"/>
<evidence type="ECO:0000259" key="1">
    <source>
        <dbReference type="Pfam" id="PF00535"/>
    </source>
</evidence>
<dbReference type="PANTHER" id="PTHR22916">
    <property type="entry name" value="GLYCOSYLTRANSFERASE"/>
    <property type="match status" value="1"/>
</dbReference>
<dbReference type="EMBL" id="BKAU01000001">
    <property type="protein sequence ID" value="GEP95488.1"/>
    <property type="molecule type" value="Genomic_DNA"/>
</dbReference>
<evidence type="ECO:0000313" key="3">
    <source>
        <dbReference type="Proteomes" id="UP000321436"/>
    </source>
</evidence>
<sequence>MAKIISIIVPVYNGEEYIKDTLDSIQRQTFRDFELIVVDGLSKDNTLEVVKNHPQPVDILLSEKDEGMYDALRKGLDRASGKYLCYINADDRLLPYTLEKVVTKFEKGNYDIVFGDVNYISETGAIAYTYKGVNLSHQAIRNLRRVPFAQQSSFWTREIYDRKGGFDKSLKYSADSKFLLSICLDPSVKKGYIPHPLGEYRMHGNSFSVSVTDRMTAENQRMRKDLDLGDSNIARYFYEMITKVINARGIYKKLTYKGTKF</sequence>
<organism evidence="2 3">
    <name type="scientific">Chitinophaga cymbidii</name>
    <dbReference type="NCBI Taxonomy" id="1096750"/>
    <lineage>
        <taxon>Bacteria</taxon>
        <taxon>Pseudomonadati</taxon>
        <taxon>Bacteroidota</taxon>
        <taxon>Chitinophagia</taxon>
        <taxon>Chitinophagales</taxon>
        <taxon>Chitinophagaceae</taxon>
        <taxon>Chitinophaga</taxon>
    </lineage>
</organism>
<gene>
    <name evidence="2" type="ORF">CCY01nite_17480</name>
</gene>
<evidence type="ECO:0000313" key="2">
    <source>
        <dbReference type="EMBL" id="GEP95488.1"/>
    </source>
</evidence>
<dbReference type="Gene3D" id="3.90.550.10">
    <property type="entry name" value="Spore Coat Polysaccharide Biosynthesis Protein SpsA, Chain A"/>
    <property type="match status" value="1"/>
</dbReference>
<accession>A0A512RIG5</accession>
<dbReference type="CDD" id="cd06433">
    <property type="entry name" value="GT_2_WfgS_like"/>
    <property type="match status" value="1"/>
</dbReference>
<comment type="caution">
    <text evidence="2">The sequence shown here is derived from an EMBL/GenBank/DDBJ whole genome shotgun (WGS) entry which is preliminary data.</text>
</comment>
<dbReference type="InterPro" id="IPR001173">
    <property type="entry name" value="Glyco_trans_2-like"/>
</dbReference>
<reference evidence="2 3" key="1">
    <citation type="submission" date="2019-07" db="EMBL/GenBank/DDBJ databases">
        <title>Whole genome shotgun sequence of Chitinophaga cymbidii NBRC 109752.</title>
        <authorList>
            <person name="Hosoyama A."/>
            <person name="Uohara A."/>
            <person name="Ohji S."/>
            <person name="Ichikawa N."/>
        </authorList>
    </citation>
    <scope>NUCLEOTIDE SEQUENCE [LARGE SCALE GENOMIC DNA]</scope>
    <source>
        <strain evidence="2 3">NBRC 109752</strain>
    </source>
</reference>
<feature type="domain" description="Glycosyltransferase 2-like" evidence="1">
    <location>
        <begin position="6"/>
        <end position="130"/>
    </location>
</feature>
<dbReference type="RefSeq" id="WP_186830975.1">
    <property type="nucleotide sequence ID" value="NZ_BKAU01000001.1"/>
</dbReference>
<dbReference type="GO" id="GO:0016758">
    <property type="term" value="F:hexosyltransferase activity"/>
    <property type="evidence" value="ECO:0007669"/>
    <property type="project" value="UniProtKB-ARBA"/>
</dbReference>
<dbReference type="AlphaFoldDB" id="A0A512RIG5"/>
<dbReference type="Proteomes" id="UP000321436">
    <property type="component" value="Unassembled WGS sequence"/>
</dbReference>
<dbReference type="InterPro" id="IPR029044">
    <property type="entry name" value="Nucleotide-diphossugar_trans"/>
</dbReference>
<keyword evidence="3" id="KW-1185">Reference proteome</keyword>
<protein>
    <submittedName>
        <fullName evidence="2">Glycosyl transferase</fullName>
    </submittedName>
</protein>
<keyword evidence="2" id="KW-0808">Transferase</keyword>
<name>A0A512RIG5_9BACT</name>
<dbReference type="PANTHER" id="PTHR22916:SF3">
    <property type="entry name" value="UDP-GLCNAC:BETAGAL BETA-1,3-N-ACETYLGLUCOSAMINYLTRANSFERASE-LIKE PROTEIN 1"/>
    <property type="match status" value="1"/>
</dbReference>
<dbReference type="SUPFAM" id="SSF53448">
    <property type="entry name" value="Nucleotide-diphospho-sugar transferases"/>
    <property type="match status" value="1"/>
</dbReference>